<comment type="caution">
    <text evidence="2">The sequence shown here is derived from an EMBL/GenBank/DDBJ whole genome shotgun (WGS) entry which is preliminary data.</text>
</comment>
<feature type="domain" description="Glycosyl transferase family 1" evidence="1">
    <location>
        <begin position="212"/>
        <end position="311"/>
    </location>
</feature>
<gene>
    <name evidence="2" type="ORF">H7R39_02245</name>
</gene>
<evidence type="ECO:0000313" key="3">
    <source>
        <dbReference type="Proteomes" id="UP000552683"/>
    </source>
</evidence>
<reference evidence="2 3" key="1">
    <citation type="submission" date="2020-08" db="EMBL/GenBank/DDBJ databases">
        <title>Complete genome and description of Campylobacter massiliensis Marseille-Q3452 sp. nov.</title>
        <authorList>
            <person name="Antezack A."/>
        </authorList>
    </citation>
    <scope>NUCLEOTIDE SEQUENCE [LARGE SCALE GENOMIC DNA]</scope>
    <source>
        <strain evidence="2 3">Marseille-Q3452</strain>
    </source>
</reference>
<keyword evidence="2" id="KW-0808">Transferase</keyword>
<evidence type="ECO:0000259" key="1">
    <source>
        <dbReference type="Pfam" id="PF00534"/>
    </source>
</evidence>
<accession>A0A842J2W1</accession>
<organism evidence="2 3">
    <name type="scientific">Campylobacter massiliensis</name>
    <dbReference type="NCBI Taxonomy" id="2762557"/>
    <lineage>
        <taxon>Bacteria</taxon>
        <taxon>Pseudomonadati</taxon>
        <taxon>Campylobacterota</taxon>
        <taxon>Epsilonproteobacteria</taxon>
        <taxon>Campylobacterales</taxon>
        <taxon>Campylobacteraceae</taxon>
        <taxon>Campylobacter</taxon>
    </lineage>
</organism>
<proteinExistence type="predicted"/>
<dbReference type="Proteomes" id="UP000552683">
    <property type="component" value="Unassembled WGS sequence"/>
</dbReference>
<name>A0A842J2W1_9BACT</name>
<dbReference type="InterPro" id="IPR001296">
    <property type="entry name" value="Glyco_trans_1"/>
</dbReference>
<sequence length="339" mass="39184">MGYGADDGDFVFDMSSLVQDRLKKYDKILIIGPYPPPLGGVSVYIYRLSKSLDNSQVFDVSKNGFKKYIDLFAVLCRTKFRAVNIHSFSMTIAFMLMITRLFKNFDLIATSHNPRLFEESSKFKALIYRVFFHCIDVLVVVNKHILDDYKSRNLHIPKSIIIEHAFLPPPLEEEDKILATYPSSFYDFIKSKTQIITANAFQISFYKNTDLYGLDICIELTAKLKNTYPNLGFIFALANEKVNTEYIDKMRLRIKELNLEENFYFLTGQKELWPIFKKASLMIRPTNTDGDALSIREALYFKCPAIASDVCDRPTGTILFKNRNLDDLCDKTKRFLDAM</sequence>
<dbReference type="Gene3D" id="3.40.50.2000">
    <property type="entry name" value="Glycogen Phosphorylase B"/>
    <property type="match status" value="2"/>
</dbReference>
<dbReference type="GO" id="GO:0016757">
    <property type="term" value="F:glycosyltransferase activity"/>
    <property type="evidence" value="ECO:0007669"/>
    <property type="project" value="InterPro"/>
</dbReference>
<evidence type="ECO:0000313" key="2">
    <source>
        <dbReference type="EMBL" id="MBC2882107.1"/>
    </source>
</evidence>
<protein>
    <submittedName>
        <fullName evidence="2">Glycosyltransferase family 4 protein</fullName>
    </submittedName>
</protein>
<dbReference type="AlphaFoldDB" id="A0A842J2W1"/>
<dbReference type="RefSeq" id="WP_185897787.1">
    <property type="nucleotide sequence ID" value="NZ_JACLZK010000001.1"/>
</dbReference>
<dbReference type="EMBL" id="JACLZK010000001">
    <property type="protein sequence ID" value="MBC2882107.1"/>
    <property type="molecule type" value="Genomic_DNA"/>
</dbReference>
<dbReference type="Pfam" id="PF00534">
    <property type="entry name" value="Glycos_transf_1"/>
    <property type="match status" value="1"/>
</dbReference>
<keyword evidence="3" id="KW-1185">Reference proteome</keyword>
<dbReference type="SUPFAM" id="SSF53756">
    <property type="entry name" value="UDP-Glycosyltransferase/glycogen phosphorylase"/>
    <property type="match status" value="1"/>
</dbReference>